<evidence type="ECO:0000256" key="2">
    <source>
        <dbReference type="SAM" id="MobiDB-lite"/>
    </source>
</evidence>
<dbReference type="Gene3D" id="1.25.40.10">
    <property type="entry name" value="Tetratricopeptide repeat domain"/>
    <property type="match status" value="1"/>
</dbReference>
<dbReference type="Pfam" id="PF01471">
    <property type="entry name" value="PG_binding_1"/>
    <property type="match status" value="1"/>
</dbReference>
<evidence type="ECO:0000313" key="4">
    <source>
        <dbReference type="EMBL" id="GHA99921.1"/>
    </source>
</evidence>
<proteinExistence type="predicted"/>
<feature type="compositionally biased region" description="Basic and acidic residues" evidence="2">
    <location>
        <begin position="1"/>
        <end position="10"/>
    </location>
</feature>
<sequence>MVSRVADDSAKPTNPSDGDSKATQSSLKVTSEKTATPAPETPSKKPAAPRRRKPTPSKAARSSSLQTDLDKLETRLNRANGVTRKSVESLETIVSALEAGLKKSSRVQKGRLTRHVNVLTERLDQQTIDMRNAVRSELKAALAEGSLADLDAALGRASMRLDKAEVSQADAIARVNKHLADIARAIDARMKAETQARRDELDEVTETLTTAIAKSQLAVEKRVDAVERDSAAALNKVGDTIEKIHAGLEQRRQTSSNVIVEKVNELALQTQAELDAYQSKLETRLVEVEARHLAVGTGAAERVVERAREEIRHRIDALQQRITELESRPAAAPMPKMAALPPLPDTPHNLTPETPEPPAMDVPPNPVQALRDRLTSFRGPAVVDSQNPYAAALRASNDIADPEETLTLDKMVVAPTQYIAEPPQAFTPPSPVLPFPGQPPHTGIGAPPLPPFKMPSALPPLGPVEDFETAPMPDTVYSNPAYAESVNARAGVMARSHNDSPMAVRITGDSPKRRFALPTFTNRNLRVGLMAAGAISVALLAGRVILGSGDGPNPNVNGGNNQRVVTTEPTTPSMPLTAINGSSDAAALPEPLGVAGAAETLVTPDISTLPIGSYAENQPVIIDTEQLDTLEAAVEANNPIAQFQMGLAKLDAGQTDEGAALVRQAASANQPAALYRLAKLYEAGEGVPRDDVMARQLIERAARGGNRIAMHDLALYYTEGRGGVDLNMQTAKSWFEQAARRGVVDSQFNLAILSESSEVGTTPNIEDALFWYAIAARQGDQFAVSRRDALRETLSADKLDAIDSRIAAFAPRQIDEGANGIFNDVPWVKTSQSTNRSQVREAQSLLASLGYPVGTPDGVMGARTRTAIVEFERASGLSETGTVNRELINRLANAVGT</sequence>
<dbReference type="InterPro" id="IPR011990">
    <property type="entry name" value="TPR-like_helical_dom_sf"/>
</dbReference>
<dbReference type="AlphaFoldDB" id="A0A8J3CRT1"/>
<dbReference type="Gene3D" id="1.10.101.10">
    <property type="entry name" value="PGBD-like superfamily/PGBD"/>
    <property type="match status" value="1"/>
</dbReference>
<dbReference type="InterPro" id="IPR050767">
    <property type="entry name" value="Sel1_AlgK"/>
</dbReference>
<name>A0A8J3CRT1_9PROT</name>
<dbReference type="InterPro" id="IPR036366">
    <property type="entry name" value="PGBDSf"/>
</dbReference>
<dbReference type="EMBL" id="BMZH01000010">
    <property type="protein sequence ID" value="GHA99921.1"/>
    <property type="molecule type" value="Genomic_DNA"/>
</dbReference>
<comment type="caution">
    <text evidence="4">The sequence shown here is derived from an EMBL/GenBank/DDBJ whole genome shotgun (WGS) entry which is preliminary data.</text>
</comment>
<feature type="region of interest" description="Disordered" evidence="2">
    <location>
        <begin position="1"/>
        <end position="77"/>
    </location>
</feature>
<gene>
    <name evidence="4" type="primary">podJ</name>
    <name evidence="4" type="ORF">GCM10009069_23420</name>
</gene>
<feature type="coiled-coil region" evidence="1">
    <location>
        <begin position="260"/>
        <end position="328"/>
    </location>
</feature>
<accession>A0A8J3CRT1</accession>
<evidence type="ECO:0000313" key="5">
    <source>
        <dbReference type="Proteomes" id="UP000634004"/>
    </source>
</evidence>
<organism evidence="4 5">
    <name type="scientific">Algimonas arctica</name>
    <dbReference type="NCBI Taxonomy" id="1479486"/>
    <lineage>
        <taxon>Bacteria</taxon>
        <taxon>Pseudomonadati</taxon>
        <taxon>Pseudomonadota</taxon>
        <taxon>Alphaproteobacteria</taxon>
        <taxon>Maricaulales</taxon>
        <taxon>Robiginitomaculaceae</taxon>
        <taxon>Algimonas</taxon>
    </lineage>
</organism>
<dbReference type="InterPro" id="IPR006597">
    <property type="entry name" value="Sel1-like"/>
</dbReference>
<keyword evidence="1" id="KW-0175">Coiled coil</keyword>
<dbReference type="SUPFAM" id="SSF47090">
    <property type="entry name" value="PGBD-like"/>
    <property type="match status" value="1"/>
</dbReference>
<evidence type="ECO:0000256" key="1">
    <source>
        <dbReference type="SAM" id="Coils"/>
    </source>
</evidence>
<dbReference type="SUPFAM" id="SSF81901">
    <property type="entry name" value="HCP-like"/>
    <property type="match status" value="1"/>
</dbReference>
<feature type="domain" description="Peptidoglycan binding-like" evidence="3">
    <location>
        <begin position="836"/>
        <end position="891"/>
    </location>
</feature>
<dbReference type="SMART" id="SM00671">
    <property type="entry name" value="SEL1"/>
    <property type="match status" value="3"/>
</dbReference>
<evidence type="ECO:0000259" key="3">
    <source>
        <dbReference type="Pfam" id="PF01471"/>
    </source>
</evidence>
<reference evidence="4" key="2">
    <citation type="submission" date="2020-09" db="EMBL/GenBank/DDBJ databases">
        <authorList>
            <person name="Sun Q."/>
            <person name="Kim S."/>
        </authorList>
    </citation>
    <scope>NUCLEOTIDE SEQUENCE</scope>
    <source>
        <strain evidence="4">KCTC 32513</strain>
    </source>
</reference>
<dbReference type="Pfam" id="PF08238">
    <property type="entry name" value="Sel1"/>
    <property type="match status" value="3"/>
</dbReference>
<feature type="compositionally biased region" description="Polar residues" evidence="2">
    <location>
        <begin position="11"/>
        <end position="34"/>
    </location>
</feature>
<dbReference type="InterPro" id="IPR036365">
    <property type="entry name" value="PGBD-like_sf"/>
</dbReference>
<dbReference type="Proteomes" id="UP000634004">
    <property type="component" value="Unassembled WGS sequence"/>
</dbReference>
<reference evidence="4" key="1">
    <citation type="journal article" date="2014" name="Int. J. Syst. Evol. Microbiol.">
        <title>Complete genome sequence of Corynebacterium casei LMG S-19264T (=DSM 44701T), isolated from a smear-ripened cheese.</title>
        <authorList>
            <consortium name="US DOE Joint Genome Institute (JGI-PGF)"/>
            <person name="Walter F."/>
            <person name="Albersmeier A."/>
            <person name="Kalinowski J."/>
            <person name="Ruckert C."/>
        </authorList>
    </citation>
    <scope>NUCLEOTIDE SEQUENCE</scope>
    <source>
        <strain evidence="4">KCTC 32513</strain>
    </source>
</reference>
<dbReference type="InterPro" id="IPR002477">
    <property type="entry name" value="Peptidoglycan-bd-like"/>
</dbReference>
<dbReference type="PANTHER" id="PTHR11102:SF160">
    <property type="entry name" value="ERAD-ASSOCIATED E3 UBIQUITIN-PROTEIN LIGASE COMPONENT HRD3"/>
    <property type="match status" value="1"/>
</dbReference>
<dbReference type="PANTHER" id="PTHR11102">
    <property type="entry name" value="SEL-1-LIKE PROTEIN"/>
    <property type="match status" value="1"/>
</dbReference>
<keyword evidence="5" id="KW-1185">Reference proteome</keyword>
<dbReference type="RefSeq" id="WP_189498656.1">
    <property type="nucleotide sequence ID" value="NZ_BMZH01000010.1"/>
</dbReference>
<protein>
    <submittedName>
        <fullName evidence="4">Localization factor PodJL</fullName>
    </submittedName>
</protein>